<evidence type="ECO:0000256" key="12">
    <source>
        <dbReference type="RuleBase" id="RU000688"/>
    </source>
</evidence>
<dbReference type="PANTHER" id="PTHR24243">
    <property type="entry name" value="G-PROTEIN COUPLED RECEPTOR"/>
    <property type="match status" value="1"/>
</dbReference>
<feature type="transmembrane region" description="Helical" evidence="13">
    <location>
        <begin position="223"/>
        <end position="243"/>
    </location>
</feature>
<organism evidence="15">
    <name type="scientific">Notodromas monacha</name>
    <dbReference type="NCBI Taxonomy" id="399045"/>
    <lineage>
        <taxon>Eukaryota</taxon>
        <taxon>Metazoa</taxon>
        <taxon>Ecdysozoa</taxon>
        <taxon>Arthropoda</taxon>
        <taxon>Crustacea</taxon>
        <taxon>Oligostraca</taxon>
        <taxon>Ostracoda</taxon>
        <taxon>Podocopa</taxon>
        <taxon>Podocopida</taxon>
        <taxon>Cypridocopina</taxon>
        <taxon>Cypridoidea</taxon>
        <taxon>Cyprididae</taxon>
        <taxon>Notodromas</taxon>
    </lineage>
</organism>
<feature type="transmembrane region" description="Helical" evidence="13">
    <location>
        <begin position="446"/>
        <end position="465"/>
    </location>
</feature>
<evidence type="ECO:0000256" key="7">
    <source>
        <dbReference type="ARBA" id="ARBA00023136"/>
    </source>
</evidence>
<evidence type="ECO:0000259" key="14">
    <source>
        <dbReference type="PROSITE" id="PS50262"/>
    </source>
</evidence>
<dbReference type="EMBL" id="CAJPEX010001381">
    <property type="protein sequence ID" value="CAG0918988.1"/>
    <property type="molecule type" value="Genomic_DNA"/>
</dbReference>
<dbReference type="InterPro" id="IPR000276">
    <property type="entry name" value="GPCR_Rhodpsn"/>
</dbReference>
<dbReference type="PANTHER" id="PTHR24243:SF208">
    <property type="entry name" value="PYROKININ-1 RECEPTOR"/>
    <property type="match status" value="1"/>
</dbReference>
<dbReference type="InterPro" id="IPR017452">
    <property type="entry name" value="GPCR_Rhodpsn_7TM"/>
</dbReference>
<dbReference type="PRINTS" id="PR00237">
    <property type="entry name" value="GPCRRHODOPSN"/>
</dbReference>
<evidence type="ECO:0000256" key="9">
    <source>
        <dbReference type="ARBA" id="ARBA00023170"/>
    </source>
</evidence>
<gene>
    <name evidence="15" type="ORF">NMOB1V02_LOCUS6532</name>
</gene>
<dbReference type="Pfam" id="PF00001">
    <property type="entry name" value="7tm_1"/>
    <property type="match status" value="1"/>
</dbReference>
<sequence>MLLLDETQDKLIFAFQEGDCIITVPGQKKEDKPKFPPEVSFQSCQGSGTQYKLEMSQALRKAALVRAQAGSATNKQLSVFSGTVTAAAAALPGCLESSALRIGRPTSIKRESDPADAYLSTATSRRDSVVVVVVTDPRTSARGIPILDPHAIVSKARFKKREESKATGFPSPPLNHVSLRAIYYLKRHLFSSGLPPEDLNETRIRQMWGDPMNPMIVALPLSIVYGVIFVTGVFGNVCTCFVIIKHPTMRTATNYYLFSLAVSDLLFLVIGLPEEVYLQWFRYPYVFGEAFCILKALTVEVATNASILVITAFTAERYVAICHPLKAQTMSKLSRSVKIILGIWIGAFVMAVPQVIPIRLNREMNGDVPIADLTFCGVAQNWKHWSQFMLQISSYLFFLAPMVIISVLYVRLGLQLRRTSFKVEKNGRGTRNSQRHDKSNNKSREAVVKMLVAVVIAFFICWAPYHAQRLFSIYSSGYESTEPDETFRMVHFALTTISGILYYVSATINPILYHILCSRFRVAFKVSEFSRSSLRCLFWICRLNSISNLSKNKKDPSVTVNLNCYRFSLYYKHNNAIIYAFAKIQDATGIFVLFRGKETPDLEIMRCKKRSCCVNNGMEMMHAFALRTACKSELHILRSSLLAVFLFFFLAQHEIFFVYFFTYSNMKTV</sequence>
<comment type="subcellular location">
    <subcellularLocation>
        <location evidence="1">Cell membrane</location>
        <topology evidence="1">Multi-pass membrane protein</topology>
    </subcellularLocation>
</comment>
<dbReference type="InterPro" id="IPR005390">
    <property type="entry name" value="NeuromedU_rcpt"/>
</dbReference>
<feature type="domain" description="G-protein coupled receptors family 1 profile" evidence="14">
    <location>
        <begin position="235"/>
        <end position="513"/>
    </location>
</feature>
<feature type="transmembrane region" description="Helical" evidence="13">
    <location>
        <begin position="492"/>
        <end position="516"/>
    </location>
</feature>
<protein>
    <recommendedName>
        <fullName evidence="14">G-protein coupled receptors family 1 profile domain-containing protein</fullName>
    </recommendedName>
</protein>
<evidence type="ECO:0000256" key="2">
    <source>
        <dbReference type="ARBA" id="ARBA00010663"/>
    </source>
</evidence>
<dbReference type="PRINTS" id="PR01565">
    <property type="entry name" value="NEUROMEDINUR"/>
</dbReference>
<dbReference type="EMBL" id="OA883418">
    <property type="protein sequence ID" value="CAD7278836.1"/>
    <property type="molecule type" value="Genomic_DNA"/>
</dbReference>
<evidence type="ECO:0000256" key="6">
    <source>
        <dbReference type="ARBA" id="ARBA00023040"/>
    </source>
</evidence>
<feature type="transmembrane region" description="Helical" evidence="13">
    <location>
        <begin position="392"/>
        <end position="412"/>
    </location>
</feature>
<keyword evidence="8" id="KW-1015">Disulfide bond</keyword>
<evidence type="ECO:0000313" key="16">
    <source>
        <dbReference type="Proteomes" id="UP000678499"/>
    </source>
</evidence>
<keyword evidence="7 13" id="KW-0472">Membrane</keyword>
<keyword evidence="6 12" id="KW-0297">G-protein coupled receptor</keyword>
<keyword evidence="10" id="KW-0325">Glycoprotein</keyword>
<keyword evidence="4 12" id="KW-0812">Transmembrane</keyword>
<evidence type="ECO:0000256" key="5">
    <source>
        <dbReference type="ARBA" id="ARBA00022989"/>
    </source>
</evidence>
<dbReference type="Gene3D" id="1.20.1070.10">
    <property type="entry name" value="Rhodopsin 7-helix transmembrane proteins"/>
    <property type="match status" value="1"/>
</dbReference>
<keyword evidence="16" id="KW-1185">Reference proteome</keyword>
<accession>A0A7R9BRS4</accession>
<evidence type="ECO:0000256" key="3">
    <source>
        <dbReference type="ARBA" id="ARBA00022475"/>
    </source>
</evidence>
<feature type="transmembrane region" description="Helical" evidence="13">
    <location>
        <begin position="641"/>
        <end position="661"/>
    </location>
</feature>
<dbReference type="AlphaFoldDB" id="A0A7R9BRS4"/>
<feature type="transmembrane region" description="Helical" evidence="13">
    <location>
        <begin position="336"/>
        <end position="356"/>
    </location>
</feature>
<evidence type="ECO:0000256" key="13">
    <source>
        <dbReference type="SAM" id="Phobius"/>
    </source>
</evidence>
<evidence type="ECO:0000256" key="10">
    <source>
        <dbReference type="ARBA" id="ARBA00023180"/>
    </source>
</evidence>
<comment type="similarity">
    <text evidence="2 12">Belongs to the G-protein coupled receptor 1 family.</text>
</comment>
<name>A0A7R9BRS4_9CRUS</name>
<keyword evidence="9 12" id="KW-0675">Receptor</keyword>
<dbReference type="SUPFAM" id="SSF81321">
    <property type="entry name" value="Family A G protein-coupled receptor-like"/>
    <property type="match status" value="1"/>
</dbReference>
<dbReference type="PROSITE" id="PS50262">
    <property type="entry name" value="G_PROTEIN_RECEP_F1_2"/>
    <property type="match status" value="1"/>
</dbReference>
<evidence type="ECO:0000256" key="11">
    <source>
        <dbReference type="ARBA" id="ARBA00023224"/>
    </source>
</evidence>
<dbReference type="GO" id="GO:0001607">
    <property type="term" value="F:neuromedin U receptor activity"/>
    <property type="evidence" value="ECO:0007669"/>
    <property type="project" value="InterPro"/>
</dbReference>
<evidence type="ECO:0000256" key="8">
    <source>
        <dbReference type="ARBA" id="ARBA00023157"/>
    </source>
</evidence>
<evidence type="ECO:0000256" key="1">
    <source>
        <dbReference type="ARBA" id="ARBA00004651"/>
    </source>
</evidence>
<dbReference type="Proteomes" id="UP000678499">
    <property type="component" value="Unassembled WGS sequence"/>
</dbReference>
<feature type="transmembrane region" description="Helical" evidence="13">
    <location>
        <begin position="255"/>
        <end position="273"/>
    </location>
</feature>
<dbReference type="PROSITE" id="PS00237">
    <property type="entry name" value="G_PROTEIN_RECEP_F1_1"/>
    <property type="match status" value="1"/>
</dbReference>
<keyword evidence="11 12" id="KW-0807">Transducer</keyword>
<keyword evidence="5 13" id="KW-1133">Transmembrane helix</keyword>
<dbReference type="OrthoDB" id="5962705at2759"/>
<dbReference type="GO" id="GO:0005886">
    <property type="term" value="C:plasma membrane"/>
    <property type="evidence" value="ECO:0007669"/>
    <property type="project" value="UniProtKB-SubCell"/>
</dbReference>
<keyword evidence="3" id="KW-1003">Cell membrane</keyword>
<evidence type="ECO:0000313" key="15">
    <source>
        <dbReference type="EMBL" id="CAD7278836.1"/>
    </source>
</evidence>
<evidence type="ECO:0000256" key="4">
    <source>
        <dbReference type="ARBA" id="ARBA00022692"/>
    </source>
</evidence>
<feature type="transmembrane region" description="Helical" evidence="13">
    <location>
        <begin position="293"/>
        <end position="315"/>
    </location>
</feature>
<proteinExistence type="inferred from homology"/>
<reference evidence="15" key="1">
    <citation type="submission" date="2020-11" db="EMBL/GenBank/DDBJ databases">
        <authorList>
            <person name="Tran Van P."/>
        </authorList>
    </citation>
    <scope>NUCLEOTIDE SEQUENCE</scope>
</reference>